<evidence type="ECO:0000256" key="1">
    <source>
        <dbReference type="SAM" id="Phobius"/>
    </source>
</evidence>
<gene>
    <name evidence="2" type="ORF">KJK29_20165</name>
</gene>
<sequence>MVGAVCRTLPLGMVGSAGAAGLLMAALTRTTGEAGEWLALPLLRAAILAFAVGLVFLLDDPARHTTSTVPTPRPVRTGLRVALVLPLMTAWWTVALLLVPRDIRPPVADITLEAASAFALALTAAVIAVRHTDLTHPGPRLAAGLLTSAVLTLLFWPDRWALFVPVQDDRWAAAHDRWAVVLAVALLVGVLGVGEPVRRWSWRGGPGRRSYS</sequence>
<feature type="transmembrane region" description="Helical" evidence="1">
    <location>
        <begin position="110"/>
        <end position="129"/>
    </location>
</feature>
<feature type="transmembrane region" description="Helical" evidence="1">
    <location>
        <begin position="79"/>
        <end position="98"/>
    </location>
</feature>
<accession>A0ABX8G541</accession>
<keyword evidence="1" id="KW-1133">Transmembrane helix</keyword>
<feature type="transmembrane region" description="Helical" evidence="1">
    <location>
        <begin position="9"/>
        <end position="27"/>
    </location>
</feature>
<name>A0ABX8G541_9ACTN</name>
<proteinExistence type="predicted"/>
<keyword evidence="1" id="KW-0812">Transmembrane</keyword>
<feature type="transmembrane region" description="Helical" evidence="1">
    <location>
        <begin position="141"/>
        <end position="157"/>
    </location>
</feature>
<dbReference type="Proteomes" id="UP000679629">
    <property type="component" value="Chromosome"/>
</dbReference>
<reference evidence="3" key="1">
    <citation type="submission" date="2021-05" db="EMBL/GenBank/DDBJ databases">
        <title>Direct Submission.</title>
        <authorList>
            <person name="Li K."/>
            <person name="Gao J."/>
        </authorList>
    </citation>
    <scope>NUCLEOTIDE SEQUENCE [LARGE SCALE GENOMIC DNA]</scope>
    <source>
        <strain evidence="3">MG62</strain>
    </source>
</reference>
<dbReference type="EMBL" id="CP075896">
    <property type="protein sequence ID" value="QWB28344.1"/>
    <property type="molecule type" value="Genomic_DNA"/>
</dbReference>
<evidence type="ECO:0000313" key="3">
    <source>
        <dbReference type="Proteomes" id="UP000679629"/>
    </source>
</evidence>
<feature type="transmembrane region" description="Helical" evidence="1">
    <location>
        <begin position="177"/>
        <end position="194"/>
    </location>
</feature>
<evidence type="ECO:0000313" key="2">
    <source>
        <dbReference type="EMBL" id="QWB28344.1"/>
    </source>
</evidence>
<keyword evidence="1" id="KW-0472">Membrane</keyword>
<protein>
    <submittedName>
        <fullName evidence="2">ABC transporter</fullName>
    </submittedName>
</protein>
<keyword evidence="3" id="KW-1185">Reference proteome</keyword>
<feature type="transmembrane region" description="Helical" evidence="1">
    <location>
        <begin position="39"/>
        <end position="58"/>
    </location>
</feature>
<organism evidence="2 3">
    <name type="scientific">Streptomyces koelreuteriae</name>
    <dbReference type="NCBI Taxonomy" id="2838015"/>
    <lineage>
        <taxon>Bacteria</taxon>
        <taxon>Bacillati</taxon>
        <taxon>Actinomycetota</taxon>
        <taxon>Actinomycetes</taxon>
        <taxon>Kitasatosporales</taxon>
        <taxon>Streptomycetaceae</taxon>
        <taxon>Streptomyces</taxon>
    </lineage>
</organism>